<reference evidence="7" key="1">
    <citation type="submission" date="2022-11" db="UniProtKB">
        <authorList>
            <consortium name="WormBaseParasite"/>
        </authorList>
    </citation>
    <scope>IDENTIFICATION</scope>
</reference>
<comment type="subcellular location">
    <subcellularLocation>
        <location evidence="1">Membrane</location>
    </subcellularLocation>
</comment>
<feature type="transmembrane region" description="Helical" evidence="5">
    <location>
        <begin position="46"/>
        <end position="71"/>
    </location>
</feature>
<feature type="transmembrane region" description="Helical" evidence="5">
    <location>
        <begin position="158"/>
        <end position="183"/>
    </location>
</feature>
<evidence type="ECO:0000256" key="2">
    <source>
        <dbReference type="ARBA" id="ARBA00022692"/>
    </source>
</evidence>
<dbReference type="GO" id="GO:0004930">
    <property type="term" value="F:G protein-coupled receptor activity"/>
    <property type="evidence" value="ECO:0007669"/>
    <property type="project" value="InterPro"/>
</dbReference>
<evidence type="ECO:0000256" key="4">
    <source>
        <dbReference type="ARBA" id="ARBA00023136"/>
    </source>
</evidence>
<organism evidence="6 7">
    <name type="scientific">Panagrolaimus superbus</name>
    <dbReference type="NCBI Taxonomy" id="310955"/>
    <lineage>
        <taxon>Eukaryota</taxon>
        <taxon>Metazoa</taxon>
        <taxon>Ecdysozoa</taxon>
        <taxon>Nematoda</taxon>
        <taxon>Chromadorea</taxon>
        <taxon>Rhabditida</taxon>
        <taxon>Tylenchina</taxon>
        <taxon>Panagrolaimomorpha</taxon>
        <taxon>Panagrolaimoidea</taxon>
        <taxon>Panagrolaimidae</taxon>
        <taxon>Panagrolaimus</taxon>
    </lineage>
</organism>
<evidence type="ECO:0000313" key="6">
    <source>
        <dbReference type="Proteomes" id="UP000887577"/>
    </source>
</evidence>
<dbReference type="GO" id="GO:0016020">
    <property type="term" value="C:membrane"/>
    <property type="evidence" value="ECO:0007669"/>
    <property type="project" value="UniProtKB-SubCell"/>
</dbReference>
<dbReference type="AlphaFoldDB" id="A0A914XXE0"/>
<keyword evidence="2 5" id="KW-0812">Transmembrane</keyword>
<dbReference type="PRINTS" id="PR00237">
    <property type="entry name" value="GPCRRHODOPSN"/>
</dbReference>
<proteinExistence type="predicted"/>
<feature type="transmembrane region" description="Helical" evidence="5">
    <location>
        <begin position="12"/>
        <end position="34"/>
    </location>
</feature>
<accession>A0A914XXE0</accession>
<keyword evidence="6" id="KW-1185">Reference proteome</keyword>
<dbReference type="Gene3D" id="1.20.1070.10">
    <property type="entry name" value="Rhodopsin 7-helix transmembrane proteins"/>
    <property type="match status" value="1"/>
</dbReference>
<dbReference type="SUPFAM" id="SSF81321">
    <property type="entry name" value="Family A G protein-coupled receptor-like"/>
    <property type="match status" value="1"/>
</dbReference>
<name>A0A914XXE0_9BILA</name>
<sequence length="207" mass="22007">MTASSDTVSVIGGLYITIGVIGFLCNGATVFMIIMKRVFRLSAYTIMANVALADAIMMIVAGIACGMGILWSDSNCNIIDANGISMENISSKNMTSTTYAFLSLSYKTGTNCSFLSFCLAFFEIAAWTAGVVSYAYLGLNRCVAICFYGTKAKTFNRVTVALIASVSTWIIGIAAACVGTFPAPLVGNRTEMWSVSFLSTEGKRPGK</sequence>
<dbReference type="Proteomes" id="UP000887577">
    <property type="component" value="Unplaced"/>
</dbReference>
<dbReference type="WBParaSite" id="PSU_v2.g10418.t1">
    <property type="protein sequence ID" value="PSU_v2.g10418.t1"/>
    <property type="gene ID" value="PSU_v2.g10418"/>
</dbReference>
<keyword evidence="3 5" id="KW-1133">Transmembrane helix</keyword>
<dbReference type="InterPro" id="IPR000276">
    <property type="entry name" value="GPCR_Rhodpsn"/>
</dbReference>
<evidence type="ECO:0000256" key="1">
    <source>
        <dbReference type="ARBA" id="ARBA00004370"/>
    </source>
</evidence>
<evidence type="ECO:0000256" key="3">
    <source>
        <dbReference type="ARBA" id="ARBA00022989"/>
    </source>
</evidence>
<feature type="transmembrane region" description="Helical" evidence="5">
    <location>
        <begin position="114"/>
        <end position="137"/>
    </location>
</feature>
<evidence type="ECO:0000256" key="5">
    <source>
        <dbReference type="SAM" id="Phobius"/>
    </source>
</evidence>
<keyword evidence="4 5" id="KW-0472">Membrane</keyword>
<protein>
    <submittedName>
        <fullName evidence="7">G-protein coupled receptors family 1 profile domain-containing protein</fullName>
    </submittedName>
</protein>
<evidence type="ECO:0000313" key="7">
    <source>
        <dbReference type="WBParaSite" id="PSU_v2.g10418.t1"/>
    </source>
</evidence>